<dbReference type="SUPFAM" id="SSF50998">
    <property type="entry name" value="Quinoprotein alcohol dehydrogenase-like"/>
    <property type="match status" value="1"/>
</dbReference>
<sequence>MAQDPLGGAQQQPWQPRQSDRQDRPAADPEQQPWQGSGSYEAGTGYGESTGYGGGAEYGVGAGYGPDAYGGHGSAYGNGPAYGNGSYGQGTYGQGGYGEQGYGTADYAAPDGQTGYGQTVYGQGVHAGGHQPYYQYTDYEQQQYAGYAVPQQPAGADLYAPAGAEYSADGYLHPDPDQESEPSAAPRNADREADWDADEDLDRGPDSGRERGSGDPTTPAAGPARTGGALTDEVRTDGGRTGLAARARAAADVVVSAEHAPSRRSLAIRAGAGVAALGVLLAAALLVAAEDGGTDSADGTGSEPGFAVAHTKAWSAQPAAALQPGTDDTLVGSWLLSDAVVRADAAGVHAYDRADGKPTWSVEPPAAGAVPCGLSPSVNAAGIGAALFRTQADPKSPCTSVVAVDTKTGKTAWTKSVTDAKGTYTAHVGVTEDKVIAVGDDRVVSWESADGKDVWQYTGQGKFCSLSGGVAGKTVMIASSCADSTPVDQAVSLNTADGTVSWWRGLNNQPKTVTVLSAEPAVVLTTGEKPTDDKVFAWGASGDPAVEIPVAAGEGRLDVGHGTFSATPGVFFQDRTMVTMLVPANAGGPVSVVGYDLDTGQQRWKTAASEKGEVRAVGVDGSALLLAVDERRDQPAHLSRFALAGGQESVGGNFPQGTGSLLVSGRVLVGGGQVVAVPEHAANFGTAAGYQAKG</sequence>
<feature type="region of interest" description="Disordered" evidence="1">
    <location>
        <begin position="166"/>
        <end position="236"/>
    </location>
</feature>
<comment type="caution">
    <text evidence="3">The sequence shown here is derived from an EMBL/GenBank/DDBJ whole genome shotgun (WGS) entry which is preliminary data.</text>
</comment>
<feature type="compositionally biased region" description="Low complexity" evidence="1">
    <location>
        <begin position="216"/>
        <end position="229"/>
    </location>
</feature>
<feature type="compositionally biased region" description="Gly residues" evidence="1">
    <location>
        <begin position="44"/>
        <end position="101"/>
    </location>
</feature>
<dbReference type="EMBL" id="JBHSOD010000019">
    <property type="protein sequence ID" value="MFC5886628.1"/>
    <property type="molecule type" value="Genomic_DNA"/>
</dbReference>
<dbReference type="Gene3D" id="2.130.10.10">
    <property type="entry name" value="YVTN repeat-like/Quinoprotein amine dehydrogenase"/>
    <property type="match status" value="1"/>
</dbReference>
<evidence type="ECO:0000259" key="2">
    <source>
        <dbReference type="Pfam" id="PF13360"/>
    </source>
</evidence>
<keyword evidence="4" id="KW-1185">Reference proteome</keyword>
<feature type="compositionally biased region" description="Basic and acidic residues" evidence="1">
    <location>
        <begin position="18"/>
        <end position="27"/>
    </location>
</feature>
<dbReference type="InterPro" id="IPR011047">
    <property type="entry name" value="Quinoprotein_ADH-like_sf"/>
</dbReference>
<evidence type="ECO:0000313" key="4">
    <source>
        <dbReference type="Proteomes" id="UP001596067"/>
    </source>
</evidence>
<reference evidence="4" key="1">
    <citation type="journal article" date="2019" name="Int. J. Syst. Evol. Microbiol.">
        <title>The Global Catalogue of Microorganisms (GCM) 10K type strain sequencing project: providing services to taxonomists for standard genome sequencing and annotation.</title>
        <authorList>
            <consortium name="The Broad Institute Genomics Platform"/>
            <consortium name="The Broad Institute Genome Sequencing Center for Infectious Disease"/>
            <person name="Wu L."/>
            <person name="Ma J."/>
        </authorList>
    </citation>
    <scope>NUCLEOTIDE SEQUENCE [LARGE SCALE GENOMIC DNA]</scope>
    <source>
        <strain evidence="4">CGMCC 4.1469</strain>
    </source>
</reference>
<evidence type="ECO:0000256" key="1">
    <source>
        <dbReference type="SAM" id="MobiDB-lite"/>
    </source>
</evidence>
<name>A0ABW1EZY6_9ACTN</name>
<gene>
    <name evidence="3" type="ORF">ACFP0N_16820</name>
</gene>
<organism evidence="3 4">
    <name type="scientific">Kitasatospora aburaviensis</name>
    <dbReference type="NCBI Taxonomy" id="67265"/>
    <lineage>
        <taxon>Bacteria</taxon>
        <taxon>Bacillati</taxon>
        <taxon>Actinomycetota</taxon>
        <taxon>Actinomycetes</taxon>
        <taxon>Kitasatosporales</taxon>
        <taxon>Streptomycetaceae</taxon>
        <taxon>Kitasatospora</taxon>
    </lineage>
</organism>
<dbReference type="InterPro" id="IPR015943">
    <property type="entry name" value="WD40/YVTN_repeat-like_dom_sf"/>
</dbReference>
<dbReference type="Proteomes" id="UP001596067">
    <property type="component" value="Unassembled WGS sequence"/>
</dbReference>
<protein>
    <submittedName>
        <fullName evidence="3">PQQ-binding-like beta-propeller repeat protein</fullName>
    </submittedName>
</protein>
<feature type="region of interest" description="Disordered" evidence="1">
    <location>
        <begin position="1"/>
        <end position="115"/>
    </location>
</feature>
<feature type="compositionally biased region" description="Basic and acidic residues" evidence="1">
    <location>
        <begin position="202"/>
        <end position="213"/>
    </location>
</feature>
<dbReference type="InterPro" id="IPR002372">
    <property type="entry name" value="PQQ_rpt_dom"/>
</dbReference>
<feature type="domain" description="Pyrrolo-quinoline quinone repeat" evidence="2">
    <location>
        <begin position="400"/>
        <end position="623"/>
    </location>
</feature>
<evidence type="ECO:0000313" key="3">
    <source>
        <dbReference type="EMBL" id="MFC5886628.1"/>
    </source>
</evidence>
<dbReference type="RefSeq" id="WP_313766062.1">
    <property type="nucleotide sequence ID" value="NZ_BAAAVH010000012.1"/>
</dbReference>
<accession>A0ABW1EZY6</accession>
<proteinExistence type="predicted"/>
<dbReference type="Pfam" id="PF13360">
    <property type="entry name" value="PQQ_2"/>
    <property type="match status" value="1"/>
</dbReference>